<feature type="region of interest" description="Disordered" evidence="18">
    <location>
        <begin position="154"/>
        <end position="190"/>
    </location>
</feature>
<evidence type="ECO:0000256" key="5">
    <source>
        <dbReference type="ARBA" id="ARBA00011137"/>
    </source>
</evidence>
<dbReference type="GO" id="GO:0034727">
    <property type="term" value="P:piecemeal microautophagy of the nucleus"/>
    <property type="evidence" value="ECO:0007669"/>
    <property type="project" value="TreeGrafter"/>
</dbReference>
<keyword evidence="8" id="KW-0967">Endosome</keyword>
<evidence type="ECO:0000256" key="12">
    <source>
        <dbReference type="ARBA" id="ARBA00022989"/>
    </source>
</evidence>
<evidence type="ECO:0000256" key="14">
    <source>
        <dbReference type="ARBA" id="ARBA00023098"/>
    </source>
</evidence>
<evidence type="ECO:0000256" key="4">
    <source>
        <dbReference type="ARBA" id="ARBA00010701"/>
    </source>
</evidence>
<evidence type="ECO:0000256" key="16">
    <source>
        <dbReference type="ARBA" id="ARBA00023180"/>
    </source>
</evidence>
<reference evidence="20" key="1">
    <citation type="journal article" date="2020" name="Fungal Divers.">
        <title>Resolving the Mortierellaceae phylogeny through synthesis of multi-gene phylogenetics and phylogenomics.</title>
        <authorList>
            <person name="Vandepol N."/>
            <person name="Liber J."/>
            <person name="Desiro A."/>
            <person name="Na H."/>
            <person name="Kennedy M."/>
            <person name="Barry K."/>
            <person name="Grigoriev I.V."/>
            <person name="Miller A.N."/>
            <person name="O'Donnell K."/>
            <person name="Stajich J.E."/>
            <person name="Bonito G."/>
        </authorList>
    </citation>
    <scope>NUCLEOTIDE SEQUENCE</scope>
    <source>
        <strain evidence="20">NVP1</strain>
    </source>
</reference>
<evidence type="ECO:0000313" key="20">
    <source>
        <dbReference type="EMBL" id="KAF9329533.1"/>
    </source>
</evidence>
<evidence type="ECO:0000256" key="11">
    <source>
        <dbReference type="ARBA" id="ARBA00022968"/>
    </source>
</evidence>
<protein>
    <recommendedName>
        <fullName evidence="6">triacylglycerol lipase</fullName>
        <ecNumber evidence="6">3.1.1.3</ecNumber>
    </recommendedName>
    <alternativeName>
        <fullName evidence="17">Autophagy-related protein 15</fullName>
    </alternativeName>
</protein>
<keyword evidence="21" id="KW-1185">Reference proteome</keyword>
<dbReference type="GO" id="GO:0004806">
    <property type="term" value="F:triacylglycerol lipase activity"/>
    <property type="evidence" value="ECO:0007669"/>
    <property type="project" value="UniProtKB-EC"/>
</dbReference>
<dbReference type="GO" id="GO:0046461">
    <property type="term" value="P:neutral lipid catabolic process"/>
    <property type="evidence" value="ECO:0007669"/>
    <property type="project" value="TreeGrafter"/>
</dbReference>
<evidence type="ECO:0000256" key="19">
    <source>
        <dbReference type="SAM" id="SignalP"/>
    </source>
</evidence>
<comment type="catalytic activity">
    <reaction evidence="1">
        <text>a triacylglycerol + H2O = a diacylglycerol + a fatty acid + H(+)</text>
        <dbReference type="Rhea" id="RHEA:12044"/>
        <dbReference type="ChEBI" id="CHEBI:15377"/>
        <dbReference type="ChEBI" id="CHEBI:15378"/>
        <dbReference type="ChEBI" id="CHEBI:17855"/>
        <dbReference type="ChEBI" id="CHEBI:18035"/>
        <dbReference type="ChEBI" id="CHEBI:28868"/>
        <dbReference type="EC" id="3.1.1.3"/>
    </reaction>
</comment>
<gene>
    <name evidence="20" type="primary">ATG15_1</name>
    <name evidence="20" type="ORF">BG006_007397</name>
</gene>
<keyword evidence="14" id="KW-0443">Lipid metabolism</keyword>
<dbReference type="Pfam" id="PF26363">
    <property type="entry name" value="Phospholipase-like"/>
    <property type="match status" value="1"/>
</dbReference>
<organism evidence="20 21">
    <name type="scientific">Podila minutissima</name>
    <dbReference type="NCBI Taxonomy" id="64525"/>
    <lineage>
        <taxon>Eukaryota</taxon>
        <taxon>Fungi</taxon>
        <taxon>Fungi incertae sedis</taxon>
        <taxon>Mucoromycota</taxon>
        <taxon>Mortierellomycotina</taxon>
        <taxon>Mortierellomycetes</taxon>
        <taxon>Mortierellales</taxon>
        <taxon>Mortierellaceae</taxon>
        <taxon>Podila</taxon>
    </lineage>
</organism>
<feature type="chain" id="PRO_5040195555" description="triacylglycerol lipase" evidence="19">
    <location>
        <begin position="33"/>
        <end position="494"/>
    </location>
</feature>
<evidence type="ECO:0000256" key="1">
    <source>
        <dbReference type="ARBA" id="ARBA00001024"/>
    </source>
</evidence>
<dbReference type="GO" id="GO:0006660">
    <property type="term" value="P:phosphatidylserine catabolic process"/>
    <property type="evidence" value="ECO:0007669"/>
    <property type="project" value="TreeGrafter"/>
</dbReference>
<evidence type="ECO:0000256" key="6">
    <source>
        <dbReference type="ARBA" id="ARBA00013279"/>
    </source>
</evidence>
<evidence type="ECO:0000256" key="10">
    <source>
        <dbReference type="ARBA" id="ARBA00022963"/>
    </source>
</evidence>
<evidence type="ECO:0000256" key="8">
    <source>
        <dbReference type="ARBA" id="ARBA00022753"/>
    </source>
</evidence>
<keyword evidence="16" id="KW-0325">Glycoprotein</keyword>
<proteinExistence type="inferred from homology"/>
<dbReference type="Proteomes" id="UP000696485">
    <property type="component" value="Unassembled WGS sequence"/>
</dbReference>
<keyword evidence="13" id="KW-0072">Autophagy</keyword>
<dbReference type="PANTHER" id="PTHR47175:SF2">
    <property type="entry name" value="LIPASE ATG15-RELATED"/>
    <property type="match status" value="1"/>
</dbReference>
<keyword evidence="19" id="KW-0732">Signal</keyword>
<dbReference type="Gene3D" id="3.40.50.1820">
    <property type="entry name" value="alpha/beta hydrolase"/>
    <property type="match status" value="1"/>
</dbReference>
<name>A0A9P5VKR6_9FUNG</name>
<sequence length="494" mass="55212">MRKQNSVPLLPLLLLYLFALFYLGPPHPFASAHPFFPFSRSRHSSNELQEPPSQPNDNTIALEQVSHSSQTKLDSSLLVEHNAQQRFRNHGNHHGHHQDQDQEQEVLTLRHILHHGGVRYPSLFRQKDLRPTDVLLSEMLTGQALTHRIKTTQTTTLKPREDQQIVQQGQGQNSKKVRSQGFRSLDETSLGPESWTRESVIAPDVTDRETILQLAKMNYNSYTEVATPGWYDLEGNWSVNSTFGWEEDGVRGHVFTSADNSTLIIAIKGTSAAILGGGGGTATRDKINDNLLFSCCCAKVDRTWRGVCDCNTGGYQCDQTCVEDSVNSDDVYYNIAIAILWAVQDMYPDANVWLTGHSLGGGLSSLLGLTFGVPTITFETPGDRLAAKRLHLPMPPAINWDDFPLYHVGHTADPIFQGVCNGKASACYYSGFAMESKCHTGRTCVYDPVAEDNWKVDIRTHRLFDSIEGVFKVKDVPVCKPETDCVDCEIWEYI</sequence>
<comment type="subunit">
    <text evidence="5">Binds to both phosphatidylinositol (PI) and phosphatidylinositol 3,5-bisphosphate (PIP2).</text>
</comment>
<keyword evidence="7" id="KW-0812">Transmembrane</keyword>
<feature type="signal peptide" evidence="19">
    <location>
        <begin position="1"/>
        <end position="32"/>
    </location>
</feature>
<evidence type="ECO:0000256" key="18">
    <source>
        <dbReference type="SAM" id="MobiDB-lite"/>
    </source>
</evidence>
<dbReference type="GO" id="GO:0034496">
    <property type="term" value="P:multivesicular body membrane disassembly"/>
    <property type="evidence" value="ECO:0007669"/>
    <property type="project" value="TreeGrafter"/>
</dbReference>
<dbReference type="AlphaFoldDB" id="A0A9P5VKR6"/>
<dbReference type="InterPro" id="IPR050805">
    <property type="entry name" value="ATG15_Lipase"/>
</dbReference>
<comment type="similarity">
    <text evidence="4">Belongs to the AB hydrolase superfamily. Lipase family.</text>
</comment>
<dbReference type="GO" id="GO:0032585">
    <property type="term" value="C:multivesicular body membrane"/>
    <property type="evidence" value="ECO:0007669"/>
    <property type="project" value="UniProtKB-SubCell"/>
</dbReference>
<comment type="caution">
    <text evidence="20">The sequence shown here is derived from an EMBL/GenBank/DDBJ whole genome shotgun (WGS) entry which is preliminary data.</text>
</comment>
<dbReference type="SUPFAM" id="SSF53474">
    <property type="entry name" value="alpha/beta-Hydrolases"/>
    <property type="match status" value="1"/>
</dbReference>
<evidence type="ECO:0000313" key="21">
    <source>
        <dbReference type="Proteomes" id="UP000696485"/>
    </source>
</evidence>
<keyword evidence="9" id="KW-0378">Hydrolase</keyword>
<dbReference type="FunFam" id="3.40.50.1820:FF:000129">
    <property type="entry name" value="Autophagy related lipase Atg15, putative"/>
    <property type="match status" value="1"/>
</dbReference>
<dbReference type="GO" id="GO:0005775">
    <property type="term" value="C:vacuolar lumen"/>
    <property type="evidence" value="ECO:0007669"/>
    <property type="project" value="TreeGrafter"/>
</dbReference>
<dbReference type="EC" id="3.1.1.3" evidence="6"/>
<dbReference type="InterPro" id="IPR029058">
    <property type="entry name" value="AB_hydrolase_fold"/>
</dbReference>
<dbReference type="GO" id="GO:0004620">
    <property type="term" value="F:phospholipase activity"/>
    <property type="evidence" value="ECO:0007669"/>
    <property type="project" value="TreeGrafter"/>
</dbReference>
<keyword evidence="10" id="KW-0442">Lipid degradation</keyword>
<dbReference type="PANTHER" id="PTHR47175">
    <property type="entry name" value="LIPASE ATG15-RELATED"/>
    <property type="match status" value="1"/>
</dbReference>
<keyword evidence="11" id="KW-0735">Signal-anchor</keyword>
<evidence type="ECO:0000256" key="13">
    <source>
        <dbReference type="ARBA" id="ARBA00023006"/>
    </source>
</evidence>
<comment type="subcellular location">
    <subcellularLocation>
        <location evidence="3">Endosome</location>
        <location evidence="3">Multivesicular body membrane</location>
        <topology evidence="3">Single-pass type II membrane protein</topology>
    </subcellularLocation>
    <subcellularLocation>
        <location evidence="2">Prevacuolar compartment membrane</location>
        <topology evidence="2">Single-pass type II membrane protein</topology>
    </subcellularLocation>
</comment>
<evidence type="ECO:0000256" key="2">
    <source>
        <dbReference type="ARBA" id="ARBA00004270"/>
    </source>
</evidence>
<keyword evidence="15" id="KW-0472">Membrane</keyword>
<dbReference type="EMBL" id="JAAAUY010000467">
    <property type="protein sequence ID" value="KAF9329533.1"/>
    <property type="molecule type" value="Genomic_DNA"/>
</dbReference>
<accession>A0A9P5VKR6</accession>
<evidence type="ECO:0000256" key="3">
    <source>
        <dbReference type="ARBA" id="ARBA00004343"/>
    </source>
</evidence>
<evidence type="ECO:0000256" key="17">
    <source>
        <dbReference type="ARBA" id="ARBA00029828"/>
    </source>
</evidence>
<evidence type="ECO:0000256" key="7">
    <source>
        <dbReference type="ARBA" id="ARBA00022692"/>
    </source>
</evidence>
<evidence type="ECO:0000256" key="9">
    <source>
        <dbReference type="ARBA" id="ARBA00022801"/>
    </source>
</evidence>
<keyword evidence="12" id="KW-1133">Transmembrane helix</keyword>
<evidence type="ECO:0000256" key="15">
    <source>
        <dbReference type="ARBA" id="ARBA00023136"/>
    </source>
</evidence>